<dbReference type="InterPro" id="IPR036514">
    <property type="entry name" value="SGNH_hydro_sf"/>
</dbReference>
<dbReference type="OrthoDB" id="916975at2"/>
<dbReference type="GO" id="GO:0016788">
    <property type="term" value="F:hydrolase activity, acting on ester bonds"/>
    <property type="evidence" value="ECO:0007669"/>
    <property type="project" value="UniProtKB-ARBA"/>
</dbReference>
<evidence type="ECO:0000313" key="3">
    <source>
        <dbReference type="Proteomes" id="UP000321058"/>
    </source>
</evidence>
<name>A0A512N4Q6_9HYPH</name>
<reference evidence="2 3" key="1">
    <citation type="submission" date="2019-07" db="EMBL/GenBank/DDBJ databases">
        <title>Whole genome shotgun sequence of Reyranella soli NBRC 108950.</title>
        <authorList>
            <person name="Hosoyama A."/>
            <person name="Uohara A."/>
            <person name="Ohji S."/>
            <person name="Ichikawa N."/>
        </authorList>
    </citation>
    <scope>NUCLEOTIDE SEQUENCE [LARGE SCALE GENOMIC DNA]</scope>
    <source>
        <strain evidence="2 3">NBRC 108950</strain>
    </source>
</reference>
<dbReference type="Pfam" id="PF13472">
    <property type="entry name" value="Lipase_GDSL_2"/>
    <property type="match status" value="1"/>
</dbReference>
<dbReference type="InterPro" id="IPR013830">
    <property type="entry name" value="SGNH_hydro"/>
</dbReference>
<sequence>MKAALNLLLILVASILCLLAVEGLTRLVLDDGMLYELEMWKYAREVKMRDTQPDLGHRHRPNAQAKLMNVDVRTDSRGLRGPEIAGKAADGTARIAFVGDSITMGWGVAEKETFAHQVIEGLVKAGRKVDGFNLGVGNYNTLQELTLFREVGAPLKPDIIVLAYFINDAEPMPSYTDSDADWLTNHSAAWVVAGYRFDNLFRQFGEAPDWKRYYRDLYEPKAAGWLQTEKSLGGFATTARELGAKLIVFNIPELRELKPYPFADITAKVRAVVEEDGVPFVDLLPTVENENPASLWVTVPDPHPNGKAEIIFAKGMIPPLLPMLDELCRTKGKGC</sequence>
<accession>A0A512N4Q6</accession>
<dbReference type="SUPFAM" id="SSF52266">
    <property type="entry name" value="SGNH hydrolase"/>
    <property type="match status" value="1"/>
</dbReference>
<organism evidence="2 3">
    <name type="scientific">Reyranella soli</name>
    <dbReference type="NCBI Taxonomy" id="1230389"/>
    <lineage>
        <taxon>Bacteria</taxon>
        <taxon>Pseudomonadati</taxon>
        <taxon>Pseudomonadota</taxon>
        <taxon>Alphaproteobacteria</taxon>
        <taxon>Hyphomicrobiales</taxon>
        <taxon>Reyranellaceae</taxon>
        <taxon>Reyranella</taxon>
    </lineage>
</organism>
<dbReference type="Gene3D" id="3.40.50.1110">
    <property type="entry name" value="SGNH hydrolase"/>
    <property type="match status" value="1"/>
</dbReference>
<dbReference type="EMBL" id="BKAJ01000020">
    <property type="protein sequence ID" value="GEP53965.1"/>
    <property type="molecule type" value="Genomic_DNA"/>
</dbReference>
<dbReference type="RefSeq" id="WP_147147069.1">
    <property type="nucleotide sequence ID" value="NZ_BKAJ01000020.1"/>
</dbReference>
<protein>
    <recommendedName>
        <fullName evidence="1">SGNH hydrolase-type esterase domain-containing protein</fullName>
    </recommendedName>
</protein>
<dbReference type="Proteomes" id="UP000321058">
    <property type="component" value="Unassembled WGS sequence"/>
</dbReference>
<evidence type="ECO:0000259" key="1">
    <source>
        <dbReference type="Pfam" id="PF13472"/>
    </source>
</evidence>
<comment type="caution">
    <text evidence="2">The sequence shown here is derived from an EMBL/GenBank/DDBJ whole genome shotgun (WGS) entry which is preliminary data.</text>
</comment>
<proteinExistence type="predicted"/>
<gene>
    <name evidence="2" type="ORF">RSO01_11310</name>
</gene>
<evidence type="ECO:0000313" key="2">
    <source>
        <dbReference type="EMBL" id="GEP53965.1"/>
    </source>
</evidence>
<keyword evidence="3" id="KW-1185">Reference proteome</keyword>
<feature type="domain" description="SGNH hydrolase-type esterase" evidence="1">
    <location>
        <begin position="97"/>
        <end position="307"/>
    </location>
</feature>
<dbReference type="AlphaFoldDB" id="A0A512N4Q6"/>